<dbReference type="InterPro" id="IPR016162">
    <property type="entry name" value="Ald_DH_N"/>
</dbReference>
<accession>A0ABP1FJ25</accession>
<proteinExistence type="predicted"/>
<feature type="region of interest" description="Disordered" evidence="1">
    <location>
        <begin position="1"/>
        <end position="47"/>
    </location>
</feature>
<evidence type="ECO:0000256" key="1">
    <source>
        <dbReference type="SAM" id="MobiDB-lite"/>
    </source>
</evidence>
<organism evidence="3 4">
    <name type="scientific">Coccomyxa viridis</name>
    <dbReference type="NCBI Taxonomy" id="1274662"/>
    <lineage>
        <taxon>Eukaryota</taxon>
        <taxon>Viridiplantae</taxon>
        <taxon>Chlorophyta</taxon>
        <taxon>core chlorophytes</taxon>
        <taxon>Trebouxiophyceae</taxon>
        <taxon>Trebouxiophyceae incertae sedis</taxon>
        <taxon>Coccomyxaceae</taxon>
        <taxon>Coccomyxa</taxon>
    </lineage>
</organism>
<protein>
    <submittedName>
        <fullName evidence="3">G1906 protein</fullName>
    </submittedName>
</protein>
<gene>
    <name evidence="3" type="primary">g1906</name>
    <name evidence="3" type="ORF">VP750_LOCUS1628</name>
</gene>
<dbReference type="InterPro" id="IPR016161">
    <property type="entry name" value="Ald_DH/histidinol_DH"/>
</dbReference>
<dbReference type="Pfam" id="PF00171">
    <property type="entry name" value="Aldedh"/>
    <property type="match status" value="1"/>
</dbReference>
<dbReference type="InterPro" id="IPR016163">
    <property type="entry name" value="Ald_DH_C"/>
</dbReference>
<feature type="domain" description="Aldehyde dehydrogenase" evidence="2">
    <location>
        <begin position="319"/>
        <end position="449"/>
    </location>
</feature>
<evidence type="ECO:0000259" key="2">
    <source>
        <dbReference type="Pfam" id="PF00171"/>
    </source>
</evidence>
<feature type="compositionally biased region" description="Polar residues" evidence="1">
    <location>
        <begin position="1"/>
        <end position="16"/>
    </location>
</feature>
<dbReference type="SUPFAM" id="SSF53720">
    <property type="entry name" value="ALDH-like"/>
    <property type="match status" value="1"/>
</dbReference>
<dbReference type="InterPro" id="IPR015590">
    <property type="entry name" value="Aldehyde_DH_dom"/>
</dbReference>
<reference evidence="3 4" key="1">
    <citation type="submission" date="2024-06" db="EMBL/GenBank/DDBJ databases">
        <authorList>
            <person name="Kraege A."/>
            <person name="Thomma B."/>
        </authorList>
    </citation>
    <scope>NUCLEOTIDE SEQUENCE [LARGE SCALE GENOMIC DNA]</scope>
</reference>
<dbReference type="Gene3D" id="3.40.605.10">
    <property type="entry name" value="Aldehyde Dehydrogenase, Chain A, domain 1"/>
    <property type="match status" value="1"/>
</dbReference>
<dbReference type="EMBL" id="CAXHTA020000002">
    <property type="protein sequence ID" value="CAL5219969.1"/>
    <property type="molecule type" value="Genomic_DNA"/>
</dbReference>
<comment type="caution">
    <text evidence="3">The sequence shown here is derived from an EMBL/GenBank/DDBJ whole genome shotgun (WGS) entry which is preliminary data.</text>
</comment>
<sequence>MKKGPSQIQITASTRSEPGKNYPVYTSPVKPAVEKPAQPARKQKASRFSSCFGGYKDPVKLQKSREHRDGSRKKHTKMWRFLGGIFQPVMGTANYLLGPTKPNYKPVSLPTGFSPVQPTSLKDLEAILQKLDSKKAEWANLSTLKRADILRRTLKCVIEVQTDPMEWVARSPAPTSPLSALQVSKEAAEAATTAKGSYGGGIGEEWNAWLPVAWGIRELAYAMDASGQPAPNATYQRPDGQWVVDVFPLGVESLFFGGMKGEVWIQPGKLPSQGANYRAKAAGKKAAGQVSLVLGAGNQTPVACMDILHKLFVDDAVVVCKMNPVNEYLGEYIRRAYAPLVEAGYVEVVYGATKEGAFLSNHDLVRSIHLTGSTATYDAVVWGSQKKTGNPPFNKEVGAELGCVTPYIITPGEWTEGDMEYYADEIVSGLVHNAGHNCTKAEILVTDKDWPQREALIAAIRSRLDKEPRRVAWYPGSEKRADAFKKAVGGVEELGQELGSGKGTSAPSTYIPWLFKSGLSPQEAQTKTENWCGVLQEVALPGTYGDPDAFLEAAVRFANEDCWGTLSCAMMVPPSVMTHHADAVDKAVAALRYGSVNINVVTMLGFCVPKLTWGAYPGNTPQDIGSGNCAVHNTLLLDFPEKSVLYAPWRYYPTHLWSPSNRNLEAVVPAAIYFLAYPNLLTLVAPAIAALRG</sequence>
<keyword evidence="4" id="KW-1185">Reference proteome</keyword>
<evidence type="ECO:0000313" key="3">
    <source>
        <dbReference type="EMBL" id="CAL5219969.1"/>
    </source>
</evidence>
<evidence type="ECO:0000313" key="4">
    <source>
        <dbReference type="Proteomes" id="UP001497392"/>
    </source>
</evidence>
<dbReference type="Proteomes" id="UP001497392">
    <property type="component" value="Unassembled WGS sequence"/>
</dbReference>
<dbReference type="Gene3D" id="3.40.309.10">
    <property type="entry name" value="Aldehyde Dehydrogenase, Chain A, domain 2"/>
    <property type="match status" value="1"/>
</dbReference>
<name>A0ABP1FJ25_9CHLO</name>